<dbReference type="GO" id="GO:0004252">
    <property type="term" value="F:serine-type endopeptidase activity"/>
    <property type="evidence" value="ECO:0007669"/>
    <property type="project" value="UniProtKB-UniRule"/>
</dbReference>
<dbReference type="GO" id="GO:0004176">
    <property type="term" value="F:ATP-dependent peptidase activity"/>
    <property type="evidence" value="ECO:0007669"/>
    <property type="project" value="UniProtKB-UniRule"/>
</dbReference>
<evidence type="ECO:0000256" key="3">
    <source>
        <dbReference type="ARBA" id="ARBA00022670"/>
    </source>
</evidence>
<feature type="domain" description="Lon N-terminal" evidence="21">
    <location>
        <begin position="6"/>
        <end position="201"/>
    </location>
</feature>
<dbReference type="InterPro" id="IPR027417">
    <property type="entry name" value="P-loop_NTPase"/>
</dbReference>
<evidence type="ECO:0000256" key="19">
    <source>
        <dbReference type="RuleBase" id="RU000591"/>
    </source>
</evidence>
<keyword evidence="8 14" id="KW-0346">Stress response</keyword>
<keyword evidence="3 14" id="KW-0645">Protease</keyword>
<dbReference type="SUPFAM" id="SSF88697">
    <property type="entry name" value="PUA domain-like"/>
    <property type="match status" value="1"/>
</dbReference>
<evidence type="ECO:0000256" key="11">
    <source>
        <dbReference type="ARBA" id="ARBA00066743"/>
    </source>
</evidence>
<dbReference type="GO" id="GO:0034605">
    <property type="term" value="P:cellular response to heat"/>
    <property type="evidence" value="ECO:0007669"/>
    <property type="project" value="UniProtKB-UniRule"/>
</dbReference>
<dbReference type="PANTHER" id="PTHR10046">
    <property type="entry name" value="ATP DEPENDENT LON PROTEASE FAMILY MEMBER"/>
    <property type="match status" value="1"/>
</dbReference>
<name>A0A1G9Y4H6_9FIRM</name>
<evidence type="ECO:0000259" key="21">
    <source>
        <dbReference type="PROSITE" id="PS51787"/>
    </source>
</evidence>
<dbReference type="SUPFAM" id="SSF54211">
    <property type="entry name" value="Ribosomal protein S5 domain 2-like"/>
    <property type="match status" value="1"/>
</dbReference>
<dbReference type="InterPro" id="IPR027065">
    <property type="entry name" value="Lon_Prtase"/>
</dbReference>
<feature type="binding site" evidence="14 17">
    <location>
        <begin position="351"/>
        <end position="358"/>
    </location>
    <ligand>
        <name>ATP</name>
        <dbReference type="ChEBI" id="CHEBI:30616"/>
    </ligand>
</feature>
<feature type="domain" description="Lon proteolytic" evidence="20">
    <location>
        <begin position="599"/>
        <end position="782"/>
    </location>
</feature>
<keyword evidence="2 14" id="KW-0963">Cytoplasm</keyword>
<dbReference type="PROSITE" id="PS51786">
    <property type="entry name" value="LON_PROTEOLYTIC"/>
    <property type="match status" value="1"/>
</dbReference>
<dbReference type="Gene3D" id="1.10.8.60">
    <property type="match status" value="1"/>
</dbReference>
<dbReference type="SMART" id="SM00464">
    <property type="entry name" value="LON"/>
    <property type="match status" value="1"/>
</dbReference>
<dbReference type="GO" id="GO:0006515">
    <property type="term" value="P:protein quality control for misfolded or incompletely synthesized proteins"/>
    <property type="evidence" value="ECO:0007669"/>
    <property type="project" value="UniProtKB-UniRule"/>
</dbReference>
<evidence type="ECO:0000256" key="8">
    <source>
        <dbReference type="ARBA" id="ARBA00023016"/>
    </source>
</evidence>
<evidence type="ECO:0000256" key="18">
    <source>
        <dbReference type="PROSITE-ProRule" id="PRU01122"/>
    </source>
</evidence>
<dbReference type="GO" id="GO:0016887">
    <property type="term" value="F:ATP hydrolysis activity"/>
    <property type="evidence" value="ECO:0007669"/>
    <property type="project" value="UniProtKB-UniRule"/>
</dbReference>
<dbReference type="InterPro" id="IPR003111">
    <property type="entry name" value="Lon_prtase_N"/>
</dbReference>
<organism evidence="22 23">
    <name type="scientific">Lachnospira pectinoschiza</name>
    <dbReference type="NCBI Taxonomy" id="28052"/>
    <lineage>
        <taxon>Bacteria</taxon>
        <taxon>Bacillati</taxon>
        <taxon>Bacillota</taxon>
        <taxon>Clostridia</taxon>
        <taxon>Lachnospirales</taxon>
        <taxon>Lachnospiraceae</taxon>
        <taxon>Lachnospira</taxon>
    </lineage>
</organism>
<dbReference type="InterPro" id="IPR054594">
    <property type="entry name" value="Lon_lid"/>
</dbReference>
<evidence type="ECO:0000256" key="13">
    <source>
        <dbReference type="ARBA" id="ARBA00082722"/>
    </source>
</evidence>
<comment type="similarity">
    <text evidence="14 15 18 19">Belongs to the peptidase S16 family.</text>
</comment>
<dbReference type="InterPro" id="IPR015947">
    <property type="entry name" value="PUA-like_sf"/>
</dbReference>
<evidence type="ECO:0000256" key="16">
    <source>
        <dbReference type="PIRSR" id="PIRSR001174-1"/>
    </source>
</evidence>
<dbReference type="OrthoDB" id="9803599at2"/>
<dbReference type="PROSITE" id="PS01046">
    <property type="entry name" value="LON_SER"/>
    <property type="match status" value="1"/>
</dbReference>
<dbReference type="InterPro" id="IPR008268">
    <property type="entry name" value="Peptidase_S16_AS"/>
</dbReference>
<dbReference type="EMBL" id="FNHZ01000005">
    <property type="protein sequence ID" value="SDN03920.1"/>
    <property type="molecule type" value="Genomic_DNA"/>
</dbReference>
<dbReference type="GO" id="GO:0005524">
    <property type="term" value="F:ATP binding"/>
    <property type="evidence" value="ECO:0007669"/>
    <property type="project" value="UniProtKB-UniRule"/>
</dbReference>
<accession>A0A1G9Y4H6</accession>
<comment type="subunit">
    <text evidence="14 15">Homohexamer. Organized in a ring with a central cavity.</text>
</comment>
<dbReference type="PROSITE" id="PS51787">
    <property type="entry name" value="LON_N"/>
    <property type="match status" value="1"/>
</dbReference>
<dbReference type="Pfam" id="PF22667">
    <property type="entry name" value="Lon_lid"/>
    <property type="match status" value="1"/>
</dbReference>
<comment type="catalytic activity">
    <reaction evidence="9 14 15 18">
        <text>Hydrolysis of proteins in presence of ATP.</text>
        <dbReference type="EC" id="3.4.21.53"/>
    </reaction>
</comment>
<evidence type="ECO:0000256" key="14">
    <source>
        <dbReference type="HAMAP-Rule" id="MF_01973"/>
    </source>
</evidence>
<evidence type="ECO:0000256" key="17">
    <source>
        <dbReference type="PIRSR" id="PIRSR001174-2"/>
    </source>
</evidence>
<evidence type="ECO:0000256" key="4">
    <source>
        <dbReference type="ARBA" id="ARBA00022741"/>
    </source>
</evidence>
<evidence type="ECO:0000256" key="10">
    <source>
        <dbReference type="ARBA" id="ARBA00053875"/>
    </source>
</evidence>
<dbReference type="GO" id="GO:0005737">
    <property type="term" value="C:cytoplasm"/>
    <property type="evidence" value="ECO:0007669"/>
    <property type="project" value="UniProtKB-SubCell"/>
</dbReference>
<dbReference type="EC" id="3.4.21.53" evidence="11 14"/>
<evidence type="ECO:0000256" key="9">
    <source>
        <dbReference type="ARBA" id="ARBA00050665"/>
    </source>
</evidence>
<dbReference type="PIRSF" id="PIRSF001174">
    <property type="entry name" value="Lon_proteas"/>
    <property type="match status" value="1"/>
</dbReference>
<dbReference type="AlphaFoldDB" id="A0A1G9Y4H6"/>
<dbReference type="PRINTS" id="PR00830">
    <property type="entry name" value="ENDOLAPTASE"/>
</dbReference>
<evidence type="ECO:0000256" key="15">
    <source>
        <dbReference type="PIRNR" id="PIRNR001174"/>
    </source>
</evidence>
<proteinExistence type="evidence at transcript level"/>
<dbReference type="Pfam" id="PF00004">
    <property type="entry name" value="AAA"/>
    <property type="match status" value="1"/>
</dbReference>
<dbReference type="Gene3D" id="1.20.58.1480">
    <property type="match status" value="1"/>
</dbReference>
<dbReference type="InterPro" id="IPR003959">
    <property type="entry name" value="ATPase_AAA_core"/>
</dbReference>
<dbReference type="RefSeq" id="WP_074521756.1">
    <property type="nucleotide sequence ID" value="NZ_FNHZ01000005.1"/>
</dbReference>
<dbReference type="InterPro" id="IPR027543">
    <property type="entry name" value="Lon_bac"/>
</dbReference>
<dbReference type="HAMAP" id="MF_01973">
    <property type="entry name" value="lon_bact"/>
    <property type="match status" value="1"/>
</dbReference>
<keyword evidence="7 14" id="KW-0067">ATP-binding</keyword>
<keyword evidence="5 14" id="KW-0378">Hydrolase</keyword>
<dbReference type="InterPro" id="IPR003593">
    <property type="entry name" value="AAA+_ATPase"/>
</dbReference>
<dbReference type="Pfam" id="PF02190">
    <property type="entry name" value="LON_substr_bdg"/>
    <property type="match status" value="1"/>
</dbReference>
<keyword evidence="4 14" id="KW-0547">Nucleotide-binding</keyword>
<protein>
    <recommendedName>
        <fullName evidence="12 14">Lon protease</fullName>
        <ecNumber evidence="11 14">3.4.21.53</ecNumber>
    </recommendedName>
    <alternativeName>
        <fullName evidence="13 14">ATP-dependent protease La</fullName>
    </alternativeName>
</protein>
<dbReference type="Gene3D" id="2.30.130.40">
    <property type="entry name" value="LON domain-like"/>
    <property type="match status" value="1"/>
</dbReference>
<dbReference type="Gene3D" id="1.20.5.5270">
    <property type="match status" value="1"/>
</dbReference>
<evidence type="ECO:0000256" key="6">
    <source>
        <dbReference type="ARBA" id="ARBA00022825"/>
    </source>
</evidence>
<evidence type="ECO:0000256" key="2">
    <source>
        <dbReference type="ARBA" id="ARBA00022490"/>
    </source>
</evidence>
<reference evidence="23" key="1">
    <citation type="submission" date="2016-10" db="EMBL/GenBank/DDBJ databases">
        <authorList>
            <person name="Varghese N."/>
            <person name="Submissions S."/>
        </authorList>
    </citation>
    <scope>NUCLEOTIDE SEQUENCE [LARGE SCALE GENOMIC DNA]</scope>
    <source>
        <strain evidence="23">M83</strain>
    </source>
</reference>
<dbReference type="CDD" id="cd19500">
    <property type="entry name" value="RecA-like_Lon"/>
    <property type="match status" value="1"/>
</dbReference>
<dbReference type="InterPro" id="IPR008269">
    <property type="entry name" value="Lon_proteolytic"/>
</dbReference>
<comment type="function">
    <text evidence="10 14">ATP-dependent serine protease that mediates the selective degradation of mutant and abnormal proteins as well as certain short-lived regulatory proteins. Required for cellular homeostasis and for survival from DNA damage and developmental changes induced by stress. Degrades polypeptides processively to yield small peptide fragments that are 5 to 10 amino acids long. Binds to DNA in a double-stranded, site-specific manner.</text>
</comment>
<dbReference type="GO" id="GO:0043565">
    <property type="term" value="F:sequence-specific DNA binding"/>
    <property type="evidence" value="ECO:0007669"/>
    <property type="project" value="UniProtKB-UniRule"/>
</dbReference>
<dbReference type="NCBIfam" id="TIGR00763">
    <property type="entry name" value="lon"/>
    <property type="match status" value="1"/>
</dbReference>
<dbReference type="SUPFAM" id="SSF52540">
    <property type="entry name" value="P-loop containing nucleoside triphosphate hydrolases"/>
    <property type="match status" value="1"/>
</dbReference>
<evidence type="ECO:0000256" key="5">
    <source>
        <dbReference type="ARBA" id="ARBA00022801"/>
    </source>
</evidence>
<dbReference type="Gene3D" id="3.40.50.300">
    <property type="entry name" value="P-loop containing nucleotide triphosphate hydrolases"/>
    <property type="match status" value="1"/>
</dbReference>
<sequence>MKNVNLPFIPLRNLTVLPGMTMQIDISRKKSIMATNKSMGQNQTIFLVTQIDREVVEPDIDDLYKVGCIAKIKQVVKLPNKILRIQVEGQLKAELCDIEDRGDYCLANVAPFVSHFSKPDEVTNKAMVMALHELIKRYAIADLKMSRDLLNGWLAIKDANKLMEAILKDYPMDYTQRQVFLEVTDINEMYELLAKTMLEDCEAFAIREELAIKVKNRVDKNQREYILREQIGVLNEELDGKLVSEIDDFKQKIEALDAADYVKEKLFRELRRLKEVQGSSSEANVQRTYIENCLELPWNVQTVDNKDIFNARDILDEDHYGMKDIKERVLESLAVRNITTRSDAPIICLVGPPGTGKTSIARSVARALNKNYVRICLGGVRDEAEIRGHRKTYIGAMPGRIIDALVSAGSNNPLMLLDEIDKMSSDYKGDTQSALLEVLDSEQNTHFLDHYIEMPVDLSNVLFIATANDLSGISRPLLDRMEIIEVNSYTENEKLHIAKEHLIKKQIKKNGLMQKDVKFTDKAINKIITSYTREAGVRNLERQISKVCRKAVKKLYELGAFLEDGTRNKDVKEVIRVTDKNLEEFLGKEKYRREVKNKNSDIGIVRGLAWTAVGGDTLEIEVNTMPGKGELKLTGSMGDVMKESAMIALSYVRSITEKGKYKVDSDFFDKHNIHIHIPEGATPKDGPSAGVTLATGILSAVTGIKVFANLAMTGEITLRGKVLAIGGLKEKLLAAKAAKITKVLVPIDNEKDIEEFDEEILEGMEIVYVKNMLEVLDNSLDI</sequence>
<dbReference type="Pfam" id="PF05362">
    <property type="entry name" value="Lon_C"/>
    <property type="match status" value="1"/>
</dbReference>
<evidence type="ECO:0000256" key="7">
    <source>
        <dbReference type="ARBA" id="ARBA00022840"/>
    </source>
</evidence>
<dbReference type="Gene3D" id="3.30.230.10">
    <property type="match status" value="1"/>
</dbReference>
<dbReference type="SMART" id="SM00382">
    <property type="entry name" value="AAA"/>
    <property type="match status" value="1"/>
</dbReference>
<keyword evidence="6 14" id="KW-0720">Serine protease</keyword>
<evidence type="ECO:0000256" key="1">
    <source>
        <dbReference type="ARBA" id="ARBA00004496"/>
    </source>
</evidence>
<gene>
    <name evidence="14" type="primary">lon</name>
    <name evidence="22" type="ORF">SAMN05216544_1684</name>
</gene>
<dbReference type="InterPro" id="IPR020568">
    <property type="entry name" value="Ribosomal_Su5_D2-typ_SF"/>
</dbReference>
<evidence type="ECO:0000313" key="22">
    <source>
        <dbReference type="EMBL" id="SDN03920.1"/>
    </source>
</evidence>
<evidence type="ECO:0000259" key="20">
    <source>
        <dbReference type="PROSITE" id="PS51786"/>
    </source>
</evidence>
<evidence type="ECO:0000256" key="12">
    <source>
        <dbReference type="ARBA" id="ARBA00071934"/>
    </source>
</evidence>
<dbReference type="Proteomes" id="UP000187651">
    <property type="component" value="Unassembled WGS sequence"/>
</dbReference>
<feature type="active site" evidence="14 16">
    <location>
        <position position="688"/>
    </location>
</feature>
<evidence type="ECO:0000313" key="23">
    <source>
        <dbReference type="Proteomes" id="UP000187651"/>
    </source>
</evidence>
<dbReference type="InterPro" id="IPR004815">
    <property type="entry name" value="Lon_bac/euk-typ"/>
</dbReference>
<comment type="subcellular location">
    <subcellularLocation>
        <location evidence="1 14 15">Cytoplasm</location>
    </subcellularLocation>
</comment>
<feature type="active site" evidence="14 16">
    <location>
        <position position="731"/>
    </location>
</feature>
<dbReference type="InterPro" id="IPR046336">
    <property type="entry name" value="Lon_prtase_N_sf"/>
</dbReference>
<dbReference type="InterPro" id="IPR014721">
    <property type="entry name" value="Ribsml_uS5_D2-typ_fold_subgr"/>
</dbReference>
<comment type="induction">
    <text evidence="14">By heat shock.</text>
</comment>
<dbReference type="FunFam" id="3.40.50.300:FF:000021">
    <property type="entry name" value="Lon protease homolog"/>
    <property type="match status" value="1"/>
</dbReference>
<keyword evidence="23" id="KW-1185">Reference proteome</keyword>